<sequence>MAAESLEKEMPPIIVIRLLNSILRGCEFELPTGKTLFIVGNEDELLPQHHSLPENTIFVPMKDGGINFEIQAEDAQPGTITLYELAADTPAKEIHQPFNTVSHIGKLTIAIRRIEESWSEEIINYQQEIPAPASHSIKQRGFRPLLIAVTTALLIGTALFFYNQNIARQHITHLSDVLGDQTGKYQIHAGQDNRLYIIANNERDASWARQALIHSDFSQPTRVISLQDEARRIRHWLAENEPGLSYHRLQIDNPLLPRLLISLERSNSDPKNHQQLSKKLKAELPYAGDIEIVPTSDHYIAQQAQAGLERLAAPFTRINNPDSVTFVIQGALADSELQNIRTFVDDYYRQWDGRYVQFAIELKDDWLKGKSFTFGNQGYVKMAPQHWYFPPPTTRK</sequence>
<keyword evidence="3" id="KW-1185">Reference proteome</keyword>
<evidence type="ECO:0000256" key="1">
    <source>
        <dbReference type="SAM" id="Phobius"/>
    </source>
</evidence>
<dbReference type="Proteomes" id="UP000282438">
    <property type="component" value="Chromosome"/>
</dbReference>
<keyword evidence="1" id="KW-0812">Transmembrane</keyword>
<dbReference type="InterPro" id="IPR019029">
    <property type="entry name" value="T3SS_PrgH/EprH-like"/>
</dbReference>
<dbReference type="Gene3D" id="3.30.70.1780">
    <property type="match status" value="1"/>
</dbReference>
<keyword evidence="1" id="KW-0472">Membrane</keyword>
<dbReference type="EMBL" id="CP034433">
    <property type="protein sequence ID" value="AZN35914.1"/>
    <property type="molecule type" value="Genomic_DNA"/>
</dbReference>
<evidence type="ECO:0000313" key="3">
    <source>
        <dbReference type="Proteomes" id="UP000282438"/>
    </source>
</evidence>
<dbReference type="AlphaFoldDB" id="A0A3S8ZR19"/>
<name>A0A3S8ZR19_9NEIS</name>
<evidence type="ECO:0000313" key="2">
    <source>
        <dbReference type="EMBL" id="AZN35914.1"/>
    </source>
</evidence>
<dbReference type="InterPro" id="IPR013387">
    <property type="entry name" value="T3SS_PrgH/EprH"/>
</dbReference>
<dbReference type="Pfam" id="PF09480">
    <property type="entry name" value="PrgH"/>
    <property type="match status" value="1"/>
</dbReference>
<dbReference type="Gene3D" id="3.30.70.1770">
    <property type="match status" value="1"/>
</dbReference>
<dbReference type="KEGG" id="iod:EJO50_05105"/>
<organism evidence="2 3">
    <name type="scientific">Iodobacter ciconiae</name>
    <dbReference type="NCBI Taxonomy" id="2496266"/>
    <lineage>
        <taxon>Bacteria</taxon>
        <taxon>Pseudomonadati</taxon>
        <taxon>Pseudomonadota</taxon>
        <taxon>Betaproteobacteria</taxon>
        <taxon>Neisseriales</taxon>
        <taxon>Chitinibacteraceae</taxon>
        <taxon>Iodobacter</taxon>
    </lineage>
</organism>
<dbReference type="Gene3D" id="2.60.200.20">
    <property type="match status" value="1"/>
</dbReference>
<gene>
    <name evidence="2" type="ORF">EJO50_05105</name>
</gene>
<keyword evidence="1" id="KW-1133">Transmembrane helix</keyword>
<dbReference type="OrthoDB" id="9035799at2"/>
<protein>
    <submittedName>
        <fullName evidence="2">PrgH/EprH family type III secretion apparatus protein</fullName>
    </submittedName>
</protein>
<dbReference type="GO" id="GO:0016020">
    <property type="term" value="C:membrane"/>
    <property type="evidence" value="ECO:0007669"/>
    <property type="project" value="InterPro"/>
</dbReference>
<proteinExistence type="predicted"/>
<accession>A0A3S8ZR19</accession>
<feature type="transmembrane region" description="Helical" evidence="1">
    <location>
        <begin position="145"/>
        <end position="162"/>
    </location>
</feature>
<dbReference type="NCBIfam" id="TIGR02554">
    <property type="entry name" value="PrgH"/>
    <property type="match status" value="1"/>
</dbReference>
<dbReference type="Gene3D" id="3.30.300.170">
    <property type="match status" value="1"/>
</dbReference>
<reference evidence="2 3" key="1">
    <citation type="submission" date="2018-12" db="EMBL/GenBank/DDBJ databases">
        <title>Complete genome sequence of Iodobacter sp. H11R3.</title>
        <authorList>
            <person name="Bae J.-W."/>
        </authorList>
    </citation>
    <scope>NUCLEOTIDE SEQUENCE [LARGE SCALE GENOMIC DNA]</scope>
    <source>
        <strain evidence="2 3">H11R3</strain>
    </source>
</reference>